<evidence type="ECO:0000313" key="1">
    <source>
        <dbReference type="EMBL" id="KRX40867.1"/>
    </source>
</evidence>
<accession>A0A0V0TQU4</accession>
<sequence>MLPNPTQLPDSCKGYHRPLLTCSTQILHYFRSVLNCASIKADLLHFQTCLELLTSLELQDSCCRKPASCSHISSGYIASQFG</sequence>
<protein>
    <submittedName>
        <fullName evidence="1">Uncharacterized protein</fullName>
    </submittedName>
</protein>
<reference evidence="1 2" key="1">
    <citation type="submission" date="2015-01" db="EMBL/GenBank/DDBJ databases">
        <title>Evolution of Trichinella species and genotypes.</title>
        <authorList>
            <person name="Korhonen P.K."/>
            <person name="Edoardo P."/>
            <person name="Giuseppe L.R."/>
            <person name="Gasser R.B."/>
        </authorList>
    </citation>
    <scope>NUCLEOTIDE SEQUENCE [LARGE SCALE GENOMIC DNA]</scope>
    <source>
        <strain evidence="1">ISS417</strain>
    </source>
</reference>
<gene>
    <name evidence="1" type="ORF">T05_645</name>
</gene>
<name>A0A0V0TQU4_9BILA</name>
<comment type="caution">
    <text evidence="1">The sequence shown here is derived from an EMBL/GenBank/DDBJ whole genome shotgun (WGS) entry which is preliminary data.</text>
</comment>
<keyword evidence="2" id="KW-1185">Reference proteome</keyword>
<proteinExistence type="predicted"/>
<dbReference type="Proteomes" id="UP000055048">
    <property type="component" value="Unassembled WGS sequence"/>
</dbReference>
<evidence type="ECO:0000313" key="2">
    <source>
        <dbReference type="Proteomes" id="UP000055048"/>
    </source>
</evidence>
<dbReference type="OrthoDB" id="5925126at2759"/>
<dbReference type="EMBL" id="JYDJ01000187">
    <property type="protein sequence ID" value="KRX40867.1"/>
    <property type="molecule type" value="Genomic_DNA"/>
</dbReference>
<dbReference type="AlphaFoldDB" id="A0A0V0TQU4"/>
<organism evidence="1 2">
    <name type="scientific">Trichinella murrelli</name>
    <dbReference type="NCBI Taxonomy" id="144512"/>
    <lineage>
        <taxon>Eukaryota</taxon>
        <taxon>Metazoa</taxon>
        <taxon>Ecdysozoa</taxon>
        <taxon>Nematoda</taxon>
        <taxon>Enoplea</taxon>
        <taxon>Dorylaimia</taxon>
        <taxon>Trichinellida</taxon>
        <taxon>Trichinellidae</taxon>
        <taxon>Trichinella</taxon>
    </lineage>
</organism>